<proteinExistence type="predicted"/>
<comment type="caution">
    <text evidence="1">The sequence shown here is derived from an EMBL/GenBank/DDBJ whole genome shotgun (WGS) entry which is preliminary data.</text>
</comment>
<dbReference type="Proteomes" id="UP000192796">
    <property type="component" value="Unassembled WGS sequence"/>
</dbReference>
<organism evidence="1 2">
    <name type="scientific">Niastella vici</name>
    <dbReference type="NCBI Taxonomy" id="1703345"/>
    <lineage>
        <taxon>Bacteria</taxon>
        <taxon>Pseudomonadati</taxon>
        <taxon>Bacteroidota</taxon>
        <taxon>Chitinophagia</taxon>
        <taxon>Chitinophagales</taxon>
        <taxon>Chitinophagaceae</taxon>
        <taxon>Niastella</taxon>
    </lineage>
</organism>
<gene>
    <name evidence="1" type="ORF">A3860_32945</name>
</gene>
<evidence type="ECO:0000313" key="2">
    <source>
        <dbReference type="Proteomes" id="UP000192796"/>
    </source>
</evidence>
<accession>A0A1V9FQK8</accession>
<sequence>MLHFLFIRSNNVRNHYNYHPALIIPPSKLTPGSICAASQKRLFHIQIRLFAGEVEPYVEINWDMMWQALPYLRSGIPNKKRSILKDFRFEVFL</sequence>
<protein>
    <submittedName>
        <fullName evidence="1">Uncharacterized protein</fullName>
    </submittedName>
</protein>
<name>A0A1V9FQK8_9BACT</name>
<keyword evidence="2" id="KW-1185">Reference proteome</keyword>
<evidence type="ECO:0000313" key="1">
    <source>
        <dbReference type="EMBL" id="OQP60622.1"/>
    </source>
</evidence>
<dbReference type="EMBL" id="LVYD01000060">
    <property type="protein sequence ID" value="OQP60622.1"/>
    <property type="molecule type" value="Genomic_DNA"/>
</dbReference>
<dbReference type="AlphaFoldDB" id="A0A1V9FQK8"/>
<reference evidence="1 2" key="1">
    <citation type="submission" date="2016-03" db="EMBL/GenBank/DDBJ databases">
        <title>Niastella vici sp. nov., isolated from farmland soil.</title>
        <authorList>
            <person name="Chen L."/>
            <person name="Wang D."/>
            <person name="Yang S."/>
            <person name="Wang G."/>
        </authorList>
    </citation>
    <scope>NUCLEOTIDE SEQUENCE [LARGE SCALE GENOMIC DNA]</scope>
    <source>
        <strain evidence="1 2">DJ57</strain>
    </source>
</reference>